<dbReference type="Proteomes" id="UP001206983">
    <property type="component" value="Unassembled WGS sequence"/>
</dbReference>
<name>A0AAE3HBR2_9EURY</name>
<dbReference type="InterPro" id="IPR028098">
    <property type="entry name" value="Glyco_trans_4-like_N"/>
</dbReference>
<dbReference type="GO" id="GO:0016757">
    <property type="term" value="F:glycosyltransferase activity"/>
    <property type="evidence" value="ECO:0007669"/>
    <property type="project" value="InterPro"/>
</dbReference>
<sequence length="450" mass="51760">MRIAMLSPIAWTTPPKKYGPWEYIVSLLTENLVKKGIDVTLFATGDSSTAGKLVSVYPRPYEEDKEMNVKVYESLHISEVFERSDEFDIIHNHFDFLPLTYSGLVDTPVVTTIHGFSSRSILPVYKKYNKKTFYVSISDSHRCPELDYIATVLHGIEVENFPFNENPQDYILFLSRLDKFKGIKDAIEIAKKAGMKLRIAGFIPNMEYYEKEVKHLIDNEQIIYEGHIDPEFKRELLSNARALIHPVKFDEPFGLGIVEAFSCGTPVIAYNRGSMPELIKNGETGFVVNGIDEAVDALKKIDTISRKRCRETAEKNYSASRMADEYIKVYEKILEVRKTEEKRPWGYYKVLSEDPGFKVKTITVMPGEKISLQRHFHRSEHWFVVEGEGIVDEDKQRFKVEDGDSVDIPTNAVHRIMNTGDEKLTFVEIAKGDQIEEEDIERLEDEYGRV</sequence>
<dbReference type="CDD" id="cd03802">
    <property type="entry name" value="GT4_AviGT4-like"/>
    <property type="match status" value="1"/>
</dbReference>
<reference evidence="4 5" key="1">
    <citation type="journal article" date="2011" name="Appl. Environ. Microbiol.">
        <title>Methanogenic archaea isolated from Taiwan's Chelungpu fault.</title>
        <authorList>
            <person name="Wu S.Y."/>
            <person name="Lai M.C."/>
        </authorList>
    </citation>
    <scope>NUCLEOTIDE SEQUENCE [LARGE SCALE GENOMIC DNA]</scope>
    <source>
        <strain evidence="4 5">St545Mb</strain>
    </source>
</reference>
<accession>A0AAE3HBR2</accession>
<dbReference type="RefSeq" id="WP_256623101.1">
    <property type="nucleotide sequence ID" value="NZ_JTEO01000005.1"/>
</dbReference>
<dbReference type="Pfam" id="PF00534">
    <property type="entry name" value="Glycos_transf_1"/>
    <property type="match status" value="1"/>
</dbReference>
<dbReference type="Pfam" id="PF13439">
    <property type="entry name" value="Glyco_transf_4"/>
    <property type="match status" value="1"/>
</dbReference>
<feature type="domain" description="Mannose-6-phosphate isomerase type II C-terminal" evidence="2">
    <location>
        <begin position="339"/>
        <end position="445"/>
    </location>
</feature>
<dbReference type="GO" id="GO:0016779">
    <property type="term" value="F:nucleotidyltransferase activity"/>
    <property type="evidence" value="ECO:0007669"/>
    <property type="project" value="InterPro"/>
</dbReference>
<dbReference type="Pfam" id="PF01050">
    <property type="entry name" value="MannoseP_isomer"/>
    <property type="match status" value="1"/>
</dbReference>
<protein>
    <submittedName>
        <fullName evidence="4">Mannose-6-phosphate isomerase</fullName>
    </submittedName>
</protein>
<evidence type="ECO:0000259" key="1">
    <source>
        <dbReference type="Pfam" id="PF00534"/>
    </source>
</evidence>
<proteinExistence type="predicted"/>
<dbReference type="GO" id="GO:0005976">
    <property type="term" value="P:polysaccharide metabolic process"/>
    <property type="evidence" value="ECO:0007669"/>
    <property type="project" value="InterPro"/>
</dbReference>
<dbReference type="InterPro" id="IPR011051">
    <property type="entry name" value="RmlC_Cupin_sf"/>
</dbReference>
<feature type="domain" description="Glycosyltransferase subfamily 4-like N-terminal" evidence="3">
    <location>
        <begin position="26"/>
        <end position="128"/>
    </location>
</feature>
<dbReference type="CDD" id="cd02213">
    <property type="entry name" value="cupin_PMI_typeII_C"/>
    <property type="match status" value="1"/>
</dbReference>
<keyword evidence="5" id="KW-1185">Reference proteome</keyword>
<dbReference type="SUPFAM" id="SSF53756">
    <property type="entry name" value="UDP-Glycosyltransferase/glycogen phosphorylase"/>
    <property type="match status" value="1"/>
</dbReference>
<dbReference type="InterPro" id="IPR001296">
    <property type="entry name" value="Glyco_trans_1"/>
</dbReference>
<gene>
    <name evidence="4" type="ORF">PV02_09025</name>
</gene>
<dbReference type="InterPro" id="IPR014710">
    <property type="entry name" value="RmlC-like_jellyroll"/>
</dbReference>
<organism evidence="4 5">
    <name type="scientific">Methanolobus chelungpuianus</name>
    <dbReference type="NCBI Taxonomy" id="502115"/>
    <lineage>
        <taxon>Archaea</taxon>
        <taxon>Methanobacteriati</taxon>
        <taxon>Methanobacteriota</taxon>
        <taxon>Stenosarchaea group</taxon>
        <taxon>Methanomicrobia</taxon>
        <taxon>Methanosarcinales</taxon>
        <taxon>Methanosarcinaceae</taxon>
        <taxon>Methanolobus</taxon>
    </lineage>
</organism>
<feature type="domain" description="Glycosyl transferase family 1" evidence="1">
    <location>
        <begin position="166"/>
        <end position="315"/>
    </location>
</feature>
<evidence type="ECO:0000259" key="2">
    <source>
        <dbReference type="Pfam" id="PF01050"/>
    </source>
</evidence>
<dbReference type="Gene3D" id="3.40.50.2000">
    <property type="entry name" value="Glycogen Phosphorylase B"/>
    <property type="match status" value="2"/>
</dbReference>
<evidence type="ECO:0000259" key="3">
    <source>
        <dbReference type="Pfam" id="PF13439"/>
    </source>
</evidence>
<evidence type="ECO:0000313" key="5">
    <source>
        <dbReference type="Proteomes" id="UP001206983"/>
    </source>
</evidence>
<dbReference type="SUPFAM" id="SSF51182">
    <property type="entry name" value="RmlC-like cupins"/>
    <property type="match status" value="1"/>
</dbReference>
<evidence type="ECO:0000313" key="4">
    <source>
        <dbReference type="EMBL" id="MCQ6963267.1"/>
    </source>
</evidence>
<keyword evidence="4" id="KW-0413">Isomerase</keyword>
<dbReference type="InterPro" id="IPR001538">
    <property type="entry name" value="Man6P_isomerase-2_C"/>
</dbReference>
<dbReference type="EMBL" id="JTEO01000005">
    <property type="protein sequence ID" value="MCQ6963267.1"/>
    <property type="molecule type" value="Genomic_DNA"/>
</dbReference>
<dbReference type="Gene3D" id="2.60.120.10">
    <property type="entry name" value="Jelly Rolls"/>
    <property type="match status" value="1"/>
</dbReference>
<dbReference type="GO" id="GO:0016853">
    <property type="term" value="F:isomerase activity"/>
    <property type="evidence" value="ECO:0007669"/>
    <property type="project" value="UniProtKB-KW"/>
</dbReference>
<comment type="caution">
    <text evidence="4">The sequence shown here is derived from an EMBL/GenBank/DDBJ whole genome shotgun (WGS) entry which is preliminary data.</text>
</comment>
<dbReference type="PANTHER" id="PTHR12526">
    <property type="entry name" value="GLYCOSYLTRANSFERASE"/>
    <property type="match status" value="1"/>
</dbReference>
<dbReference type="AlphaFoldDB" id="A0AAE3HBR2"/>
<dbReference type="PANTHER" id="PTHR12526:SF595">
    <property type="entry name" value="BLL5217 PROTEIN"/>
    <property type="match status" value="1"/>
</dbReference>